<keyword evidence="2" id="KW-1185">Reference proteome</keyword>
<dbReference type="Proteomes" id="UP000054630">
    <property type="component" value="Unassembled WGS sequence"/>
</dbReference>
<comment type="caution">
    <text evidence="1">The sequence shown here is derived from an EMBL/GenBank/DDBJ whole genome shotgun (WGS) entry which is preliminary data.</text>
</comment>
<sequence length="79" mass="8806">MLSLLPALPNSILESSMELNGIESNRIESNRQYKSINCMPNTTTAPYGGRMRRPATLPEFTGQKIMQSSRPYLTAAQCK</sequence>
<protein>
    <submittedName>
        <fullName evidence="1">Uncharacterized protein</fullName>
    </submittedName>
</protein>
<reference evidence="1 2" key="1">
    <citation type="submission" date="2015-01" db="EMBL/GenBank/DDBJ databases">
        <title>Evolution of Trichinella species and genotypes.</title>
        <authorList>
            <person name="Korhonen P.K."/>
            <person name="Edoardo P."/>
            <person name="Giuseppe L.R."/>
            <person name="Gasser R.B."/>
        </authorList>
    </citation>
    <scope>NUCLEOTIDE SEQUENCE [LARGE SCALE GENOMIC DNA]</scope>
    <source>
        <strain evidence="1">ISS37</strain>
    </source>
</reference>
<name>A0A0V0SK07_9BILA</name>
<proteinExistence type="predicted"/>
<accession>A0A0V0SK07</accession>
<gene>
    <name evidence="1" type="ORF">T07_11929</name>
</gene>
<evidence type="ECO:0000313" key="1">
    <source>
        <dbReference type="EMBL" id="KRX26919.1"/>
    </source>
</evidence>
<evidence type="ECO:0000313" key="2">
    <source>
        <dbReference type="Proteomes" id="UP000054630"/>
    </source>
</evidence>
<dbReference type="AlphaFoldDB" id="A0A0V0SK07"/>
<organism evidence="1 2">
    <name type="scientific">Trichinella nelsoni</name>
    <dbReference type="NCBI Taxonomy" id="6336"/>
    <lineage>
        <taxon>Eukaryota</taxon>
        <taxon>Metazoa</taxon>
        <taxon>Ecdysozoa</taxon>
        <taxon>Nematoda</taxon>
        <taxon>Enoplea</taxon>
        <taxon>Dorylaimia</taxon>
        <taxon>Trichinellida</taxon>
        <taxon>Trichinellidae</taxon>
        <taxon>Trichinella</taxon>
    </lineage>
</organism>
<dbReference type="EMBL" id="JYDL01000005">
    <property type="protein sequence ID" value="KRX26919.1"/>
    <property type="molecule type" value="Genomic_DNA"/>
</dbReference>